<evidence type="ECO:0000313" key="1">
    <source>
        <dbReference type="EMBL" id="KAK4096857.1"/>
    </source>
</evidence>
<comment type="caution">
    <text evidence="1">The sequence shown here is derived from an EMBL/GenBank/DDBJ whole genome shotgun (WGS) entry which is preliminary data.</text>
</comment>
<dbReference type="EMBL" id="MU863693">
    <property type="protein sequence ID" value="KAK4096857.1"/>
    <property type="molecule type" value="Genomic_DNA"/>
</dbReference>
<protein>
    <submittedName>
        <fullName evidence="1">Uncharacterized protein</fullName>
    </submittedName>
</protein>
<sequence length="213" mass="24437">MPLDVADVDLPHDFNSSFTRGYAQCDPWLLHRAFKLWENSVKTTRPALFPDHRLFALPGYDLMDVKSADDLDPDDVKRVRLVESAATLWALEVCFARLTLRYYGPRSSSPGGSPPIGYYSGRWDLQSDVDYIIGLTRLSDMKGDTILSPPQDIKSNHRLHLVSERHVLIQDDFFGRYPDEEVVVRNPGQPDEVWVRQAWTRNASLLFFSPNRD</sequence>
<evidence type="ECO:0000313" key="2">
    <source>
        <dbReference type="Proteomes" id="UP001305647"/>
    </source>
</evidence>
<name>A0AAN6PS06_9PEZI</name>
<reference evidence="1" key="2">
    <citation type="submission" date="2023-05" db="EMBL/GenBank/DDBJ databases">
        <authorList>
            <consortium name="Lawrence Berkeley National Laboratory"/>
            <person name="Steindorff A."/>
            <person name="Hensen N."/>
            <person name="Bonometti L."/>
            <person name="Westerberg I."/>
            <person name="Brannstrom I.O."/>
            <person name="Guillou S."/>
            <person name="Cros-Aarteil S."/>
            <person name="Calhoun S."/>
            <person name="Haridas S."/>
            <person name="Kuo A."/>
            <person name="Mondo S."/>
            <person name="Pangilinan J."/>
            <person name="Riley R."/>
            <person name="Labutti K."/>
            <person name="Andreopoulos B."/>
            <person name="Lipzen A."/>
            <person name="Chen C."/>
            <person name="Yanf M."/>
            <person name="Daum C."/>
            <person name="Ng V."/>
            <person name="Clum A."/>
            <person name="Ohm R."/>
            <person name="Martin F."/>
            <person name="Silar P."/>
            <person name="Natvig D."/>
            <person name="Lalanne C."/>
            <person name="Gautier V."/>
            <person name="Ament-Velasquez S.L."/>
            <person name="Kruys A."/>
            <person name="Hutchinson M.I."/>
            <person name="Powell A.J."/>
            <person name="Barry K."/>
            <person name="Miller A.N."/>
            <person name="Grigoriev I.V."/>
            <person name="Debuchy R."/>
            <person name="Gladieux P."/>
            <person name="Thoren M.H."/>
            <person name="Johannesson H."/>
        </authorList>
    </citation>
    <scope>NUCLEOTIDE SEQUENCE</scope>
    <source>
        <strain evidence="1">CBS 757.83</strain>
    </source>
</reference>
<reference evidence="1" key="1">
    <citation type="journal article" date="2023" name="Mol. Phylogenet. Evol.">
        <title>Genome-scale phylogeny and comparative genomics of the fungal order Sordariales.</title>
        <authorList>
            <person name="Hensen N."/>
            <person name="Bonometti L."/>
            <person name="Westerberg I."/>
            <person name="Brannstrom I.O."/>
            <person name="Guillou S."/>
            <person name="Cros-Aarteil S."/>
            <person name="Calhoun S."/>
            <person name="Haridas S."/>
            <person name="Kuo A."/>
            <person name="Mondo S."/>
            <person name="Pangilinan J."/>
            <person name="Riley R."/>
            <person name="LaButti K."/>
            <person name="Andreopoulos B."/>
            <person name="Lipzen A."/>
            <person name="Chen C."/>
            <person name="Yan M."/>
            <person name="Daum C."/>
            <person name="Ng V."/>
            <person name="Clum A."/>
            <person name="Steindorff A."/>
            <person name="Ohm R.A."/>
            <person name="Martin F."/>
            <person name="Silar P."/>
            <person name="Natvig D.O."/>
            <person name="Lalanne C."/>
            <person name="Gautier V."/>
            <person name="Ament-Velasquez S.L."/>
            <person name="Kruys A."/>
            <person name="Hutchinson M.I."/>
            <person name="Powell A.J."/>
            <person name="Barry K."/>
            <person name="Miller A.N."/>
            <person name="Grigoriev I.V."/>
            <person name="Debuchy R."/>
            <person name="Gladieux P."/>
            <person name="Hiltunen Thoren M."/>
            <person name="Johannesson H."/>
        </authorList>
    </citation>
    <scope>NUCLEOTIDE SEQUENCE</scope>
    <source>
        <strain evidence="1">CBS 757.83</strain>
    </source>
</reference>
<keyword evidence="2" id="KW-1185">Reference proteome</keyword>
<dbReference type="Proteomes" id="UP001305647">
    <property type="component" value="Unassembled WGS sequence"/>
</dbReference>
<organism evidence="1 2">
    <name type="scientific">Parathielavia hyrcaniae</name>
    <dbReference type="NCBI Taxonomy" id="113614"/>
    <lineage>
        <taxon>Eukaryota</taxon>
        <taxon>Fungi</taxon>
        <taxon>Dikarya</taxon>
        <taxon>Ascomycota</taxon>
        <taxon>Pezizomycotina</taxon>
        <taxon>Sordariomycetes</taxon>
        <taxon>Sordariomycetidae</taxon>
        <taxon>Sordariales</taxon>
        <taxon>Chaetomiaceae</taxon>
        <taxon>Parathielavia</taxon>
    </lineage>
</organism>
<accession>A0AAN6PS06</accession>
<proteinExistence type="predicted"/>
<dbReference type="AlphaFoldDB" id="A0AAN6PS06"/>
<gene>
    <name evidence="1" type="ORF">N658DRAFT_501101</name>
</gene>